<proteinExistence type="predicted"/>
<dbReference type="InterPro" id="IPR002104">
    <property type="entry name" value="Integrase_catalytic"/>
</dbReference>
<dbReference type="GO" id="GO:0006310">
    <property type="term" value="P:DNA recombination"/>
    <property type="evidence" value="ECO:0007669"/>
    <property type="project" value="UniProtKB-KW"/>
</dbReference>
<name>A0A0C1QX74_9RICK</name>
<dbReference type="InterPro" id="IPR011010">
    <property type="entry name" value="DNA_brk_join_enz"/>
</dbReference>
<keyword evidence="1" id="KW-0229">DNA integration</keyword>
<evidence type="ECO:0000259" key="3">
    <source>
        <dbReference type="PROSITE" id="PS51898"/>
    </source>
</evidence>
<dbReference type="InterPro" id="IPR013762">
    <property type="entry name" value="Integrase-like_cat_sf"/>
</dbReference>
<evidence type="ECO:0000313" key="5">
    <source>
        <dbReference type="Proteomes" id="UP000031258"/>
    </source>
</evidence>
<dbReference type="InterPro" id="IPR050090">
    <property type="entry name" value="Tyrosine_recombinase_XerCD"/>
</dbReference>
<protein>
    <submittedName>
        <fullName evidence="4">Tyrosine recombinase</fullName>
    </submittedName>
</protein>
<dbReference type="GO" id="GO:0015074">
    <property type="term" value="P:DNA integration"/>
    <property type="evidence" value="ECO:0007669"/>
    <property type="project" value="UniProtKB-KW"/>
</dbReference>
<dbReference type="PANTHER" id="PTHR30349">
    <property type="entry name" value="PHAGE INTEGRASE-RELATED"/>
    <property type="match status" value="1"/>
</dbReference>
<dbReference type="GO" id="GO:0003677">
    <property type="term" value="F:DNA binding"/>
    <property type="evidence" value="ECO:0007669"/>
    <property type="project" value="InterPro"/>
</dbReference>
<evidence type="ECO:0000313" key="4">
    <source>
        <dbReference type="EMBL" id="KIE04610.1"/>
    </source>
</evidence>
<dbReference type="Pfam" id="PF00589">
    <property type="entry name" value="Phage_integrase"/>
    <property type="match status" value="1"/>
</dbReference>
<organism evidence="4 5">
    <name type="scientific">Candidatus Jidaibacter acanthamoebae</name>
    <dbReference type="NCBI Taxonomy" id="86105"/>
    <lineage>
        <taxon>Bacteria</taxon>
        <taxon>Pseudomonadati</taxon>
        <taxon>Pseudomonadota</taxon>
        <taxon>Alphaproteobacteria</taxon>
        <taxon>Rickettsiales</taxon>
        <taxon>Candidatus Midichloriaceae</taxon>
        <taxon>Candidatus Jidaibacter</taxon>
    </lineage>
</organism>
<feature type="non-terminal residue" evidence="4">
    <location>
        <position position="216"/>
    </location>
</feature>
<keyword evidence="5" id="KW-1185">Reference proteome</keyword>
<dbReference type="PANTHER" id="PTHR30349:SF64">
    <property type="entry name" value="PROPHAGE INTEGRASE INTD-RELATED"/>
    <property type="match status" value="1"/>
</dbReference>
<evidence type="ECO:0000256" key="2">
    <source>
        <dbReference type="ARBA" id="ARBA00023172"/>
    </source>
</evidence>
<dbReference type="CDD" id="cd00397">
    <property type="entry name" value="DNA_BRE_C"/>
    <property type="match status" value="1"/>
</dbReference>
<dbReference type="EMBL" id="JSWE01000178">
    <property type="protein sequence ID" value="KIE04610.1"/>
    <property type="molecule type" value="Genomic_DNA"/>
</dbReference>
<feature type="domain" description="Tyr recombinase" evidence="3">
    <location>
        <begin position="44"/>
        <end position="216"/>
    </location>
</feature>
<dbReference type="Proteomes" id="UP000031258">
    <property type="component" value="Unassembled WGS sequence"/>
</dbReference>
<evidence type="ECO:0000256" key="1">
    <source>
        <dbReference type="ARBA" id="ARBA00022908"/>
    </source>
</evidence>
<dbReference type="AlphaFoldDB" id="A0A0C1QX74"/>
<dbReference type="STRING" id="86105.NF27_HH00010"/>
<keyword evidence="2" id="KW-0233">DNA recombination</keyword>
<feature type="non-terminal residue" evidence="4">
    <location>
        <position position="1"/>
    </location>
</feature>
<accession>A0A0C1QX74</accession>
<dbReference type="SUPFAM" id="SSF56349">
    <property type="entry name" value="DNA breaking-rejoining enzymes"/>
    <property type="match status" value="1"/>
</dbReference>
<comment type="caution">
    <text evidence="4">The sequence shown here is derived from an EMBL/GenBank/DDBJ whole genome shotgun (WGS) entry which is preliminary data.</text>
</comment>
<reference evidence="4 5" key="1">
    <citation type="submission" date="2014-11" db="EMBL/GenBank/DDBJ databases">
        <title>A Rickettsiales Symbiont of Amoebae With Ancient Features.</title>
        <authorList>
            <person name="Schulz F."/>
            <person name="Martijn J."/>
            <person name="Wascher F."/>
            <person name="Kostanjsek R."/>
            <person name="Ettema T.J."/>
            <person name="Horn M."/>
        </authorList>
    </citation>
    <scope>NUCLEOTIDE SEQUENCE [LARGE SCALE GENOMIC DNA]</scope>
    <source>
        <strain evidence="4 5">UWC36</strain>
    </source>
</reference>
<sequence length="216" mass="25276">PYKATSVSRIMATLKHFARWVHKEKPFVTGYPFQGVRIIEIEEPRWNGLSDKQILRLKSACEHRIATCKQKNQNPLLEVTVFYILLTTGLRESELATLNYGQYHHRGFHEVKRSKSKKISTKVPLPNEARDHLDKYLSTRTELSLESPLLVTKYGNRITRFEIIRICRRISKLANAYLEEEEKFNLTPHMLRHSFLKRIADKYDVHIAQKMSGNVS</sequence>
<gene>
    <name evidence="4" type="ORF">NF27_HH00010</name>
</gene>
<dbReference type="PROSITE" id="PS51898">
    <property type="entry name" value="TYR_RECOMBINASE"/>
    <property type="match status" value="1"/>
</dbReference>
<dbReference type="Gene3D" id="1.10.443.10">
    <property type="entry name" value="Intergrase catalytic core"/>
    <property type="match status" value="1"/>
</dbReference>